<comment type="caution">
    <text evidence="3">The sequence shown here is derived from an EMBL/GenBank/DDBJ whole genome shotgun (WGS) entry which is preliminary data.</text>
</comment>
<evidence type="ECO:0000256" key="1">
    <source>
        <dbReference type="SAM" id="MobiDB-lite"/>
    </source>
</evidence>
<reference evidence="3 4" key="1">
    <citation type="submission" date="2024-01" db="EMBL/GenBank/DDBJ databases">
        <title>The complete chloroplast genome sequence of Lithospermum erythrorhizon: insights into the phylogenetic relationship among Boraginaceae species and the maternal lineages of purple gromwells.</title>
        <authorList>
            <person name="Okada T."/>
            <person name="Watanabe K."/>
        </authorList>
    </citation>
    <scope>NUCLEOTIDE SEQUENCE [LARGE SCALE GENOMIC DNA]</scope>
</reference>
<keyword evidence="4" id="KW-1185">Reference proteome</keyword>
<evidence type="ECO:0000313" key="4">
    <source>
        <dbReference type="Proteomes" id="UP001454036"/>
    </source>
</evidence>
<feature type="compositionally biased region" description="Basic and acidic residues" evidence="1">
    <location>
        <begin position="1"/>
        <end position="12"/>
    </location>
</feature>
<feature type="region of interest" description="Disordered" evidence="1">
    <location>
        <begin position="41"/>
        <end position="62"/>
    </location>
</feature>
<dbReference type="Pfam" id="PF04749">
    <property type="entry name" value="PLAC8"/>
    <property type="match status" value="1"/>
</dbReference>
<protein>
    <submittedName>
        <fullName evidence="3">Uncharacterized protein</fullName>
    </submittedName>
</protein>
<proteinExistence type="predicted"/>
<dbReference type="AlphaFoldDB" id="A0AAV3RZS2"/>
<evidence type="ECO:0000256" key="2">
    <source>
        <dbReference type="SAM" id="Phobius"/>
    </source>
</evidence>
<dbReference type="EMBL" id="BAABME010012476">
    <property type="protein sequence ID" value="GAA0185156.1"/>
    <property type="molecule type" value="Genomic_DNA"/>
</dbReference>
<dbReference type="PANTHER" id="PTHR15907">
    <property type="entry name" value="DUF614 FAMILY PROTEIN-RELATED"/>
    <property type="match status" value="1"/>
</dbReference>
<dbReference type="NCBIfam" id="TIGR01571">
    <property type="entry name" value="A_thal_Cys_rich"/>
    <property type="match status" value="1"/>
</dbReference>
<feature type="transmembrane region" description="Helical" evidence="2">
    <location>
        <begin position="154"/>
        <end position="172"/>
    </location>
</feature>
<feature type="region of interest" description="Disordered" evidence="1">
    <location>
        <begin position="1"/>
        <end position="24"/>
    </location>
</feature>
<gene>
    <name evidence="3" type="ORF">LIER_32444</name>
</gene>
<keyword evidence="2" id="KW-1133">Transmembrane helix</keyword>
<sequence length="247" mass="27197">MGRIKSSEDIKTPEVFQVTTPQHDEKVASFPPVHETREFNGTGTPKHHEGVASFPPVSQPEEGTREYEGVAAFPPMPQPDQIEEIGNGQVNQQFGLAPQTPGMSLPLGNPWTTGLFDCSEDPTNATMTALFPCVTFGQLAEVIQSGNTTCATSSFLYLLTMPLLIFPAVMGANSRKMLRAKFGLVEAPYEDLFSHCFCLCCSLCQEFRELKNRGFDPALGWQGIMAQHMMLGNQQMSTPPPMQTMFK</sequence>
<dbReference type="Proteomes" id="UP001454036">
    <property type="component" value="Unassembled WGS sequence"/>
</dbReference>
<evidence type="ECO:0000313" key="3">
    <source>
        <dbReference type="EMBL" id="GAA0185156.1"/>
    </source>
</evidence>
<organism evidence="3 4">
    <name type="scientific">Lithospermum erythrorhizon</name>
    <name type="common">Purple gromwell</name>
    <name type="synonym">Lithospermum officinale var. erythrorhizon</name>
    <dbReference type="NCBI Taxonomy" id="34254"/>
    <lineage>
        <taxon>Eukaryota</taxon>
        <taxon>Viridiplantae</taxon>
        <taxon>Streptophyta</taxon>
        <taxon>Embryophyta</taxon>
        <taxon>Tracheophyta</taxon>
        <taxon>Spermatophyta</taxon>
        <taxon>Magnoliopsida</taxon>
        <taxon>eudicotyledons</taxon>
        <taxon>Gunneridae</taxon>
        <taxon>Pentapetalae</taxon>
        <taxon>asterids</taxon>
        <taxon>lamiids</taxon>
        <taxon>Boraginales</taxon>
        <taxon>Boraginaceae</taxon>
        <taxon>Boraginoideae</taxon>
        <taxon>Lithospermeae</taxon>
        <taxon>Lithospermum</taxon>
    </lineage>
</organism>
<keyword evidence="2" id="KW-0812">Transmembrane</keyword>
<name>A0AAV3RZS2_LITER</name>
<dbReference type="InterPro" id="IPR006461">
    <property type="entry name" value="PLAC_motif_containing"/>
</dbReference>
<keyword evidence="2" id="KW-0472">Membrane</keyword>
<accession>A0AAV3RZS2</accession>